<dbReference type="EMBL" id="JAFJMO010000018">
    <property type="protein sequence ID" value="KAJ8250696.1"/>
    <property type="molecule type" value="Genomic_DNA"/>
</dbReference>
<sequence>MDQPSRWSNSGDPSIAEMRLASANSTVTRLVLPQRKLFLEVLIVLMCLGAVTGNILVILIVAATKTFHSVTSVLVINLAISDLLVGIGVMPFLAVSVVNDAWVNCTDLCLYVGYTSSVYCTASVLTLAAIALDRHQSIMDCLRYGSRCTAWRKGVTVLWIWLQAAVTCSPPLLGWSRVEYVGPMYICTVRWSSSPSYTAFVFTLSFLLPGAVLLFCYARIVKVARGHARRIHDLEDRLQRSRGPPAGARPPGPPRADPSWDRPTSSRPVYYLSGRIVPEARLDRSRPCPVPPDRPCGAAGTADAGEAGGRLHLHAGAPPQPPPHHQQHRGTVRLLMVICAFFLCWTPFMGVMLVQAVETALSRPSSAVPSALVTFSYWLLLLNSDINPLLYALLSQRFQGALKSLHRRLGSAVGRARDGGSEGERETRQPCSVTNGHPPPSSSNNAPRERTSNRTSLSSPDSNTNSFYLPGSASSSCSSSCLVWQSGGKDRKVDCLQVPSKPQEGDRLPFSAATKKRQATFFFGQITVRVEHAVD</sequence>
<dbReference type="Gene3D" id="1.20.1070.10">
    <property type="entry name" value="Rhodopsin 7-helix transmembrane proteins"/>
    <property type="match status" value="1"/>
</dbReference>
<feature type="compositionally biased region" description="Polar residues" evidence="10">
    <location>
        <begin position="453"/>
        <end position="465"/>
    </location>
</feature>
<keyword evidence="8 9" id="KW-0807">Transducer</keyword>
<dbReference type="OrthoDB" id="10071887at2759"/>
<keyword evidence="3 9" id="KW-0812">Transmembrane</keyword>
<comment type="similarity">
    <text evidence="9">Belongs to the G-protein coupled receptor 1 family.</text>
</comment>
<dbReference type="SUPFAM" id="SSF81321">
    <property type="entry name" value="Family A G protein-coupled receptor-like"/>
    <property type="match status" value="1"/>
</dbReference>
<dbReference type="GO" id="GO:0004930">
    <property type="term" value="F:G protein-coupled receptor activity"/>
    <property type="evidence" value="ECO:0007669"/>
    <property type="project" value="UniProtKB-KW"/>
</dbReference>
<keyword evidence="6 11" id="KW-0472">Membrane</keyword>
<dbReference type="PRINTS" id="PR00237">
    <property type="entry name" value="GPCRRHODOPSN"/>
</dbReference>
<evidence type="ECO:0000256" key="1">
    <source>
        <dbReference type="ARBA" id="ARBA00004651"/>
    </source>
</evidence>
<feature type="transmembrane region" description="Helical" evidence="11">
    <location>
        <begin position="154"/>
        <end position="176"/>
    </location>
</feature>
<keyword evidence="4 11" id="KW-1133">Transmembrane helix</keyword>
<evidence type="ECO:0000313" key="14">
    <source>
        <dbReference type="Proteomes" id="UP001152803"/>
    </source>
</evidence>
<dbReference type="PANTHER" id="PTHR22752:SF13">
    <property type="entry name" value="5-HYDROXYTRYPTAMINE RECEPTOR 1B"/>
    <property type="match status" value="1"/>
</dbReference>
<keyword evidence="2" id="KW-1003">Cell membrane</keyword>
<dbReference type="GO" id="GO:0005886">
    <property type="term" value="C:plasma membrane"/>
    <property type="evidence" value="ECO:0007669"/>
    <property type="project" value="UniProtKB-SubCell"/>
</dbReference>
<evidence type="ECO:0000313" key="13">
    <source>
        <dbReference type="EMBL" id="KAJ8250696.1"/>
    </source>
</evidence>
<dbReference type="SMART" id="SM01381">
    <property type="entry name" value="7TM_GPCR_Srsx"/>
    <property type="match status" value="1"/>
</dbReference>
<dbReference type="AlphaFoldDB" id="A0A9Q1HNV0"/>
<dbReference type="InterPro" id="IPR017452">
    <property type="entry name" value="GPCR_Rhodpsn_7TM"/>
</dbReference>
<feature type="region of interest" description="Disordered" evidence="10">
    <location>
        <begin position="283"/>
        <end position="303"/>
    </location>
</feature>
<feature type="region of interest" description="Disordered" evidence="10">
    <location>
        <begin position="413"/>
        <end position="465"/>
    </location>
</feature>
<feature type="transmembrane region" description="Helical" evidence="11">
    <location>
        <begin position="37"/>
        <end position="62"/>
    </location>
</feature>
<feature type="transmembrane region" description="Helical" evidence="11">
    <location>
        <begin position="375"/>
        <end position="394"/>
    </location>
</feature>
<keyword evidence="14" id="KW-1185">Reference proteome</keyword>
<feature type="region of interest" description="Disordered" evidence="10">
    <location>
        <begin position="234"/>
        <end position="267"/>
    </location>
</feature>
<dbReference type="Proteomes" id="UP001152803">
    <property type="component" value="Unassembled WGS sequence"/>
</dbReference>
<dbReference type="InterPro" id="IPR000276">
    <property type="entry name" value="GPCR_Rhodpsn"/>
</dbReference>
<feature type="compositionally biased region" description="Basic and acidic residues" evidence="10">
    <location>
        <begin position="415"/>
        <end position="428"/>
    </location>
</feature>
<keyword evidence="7 9" id="KW-0675">Receptor</keyword>
<dbReference type="Pfam" id="PF00001">
    <property type="entry name" value="7tm_1"/>
    <property type="match status" value="1"/>
</dbReference>
<gene>
    <name evidence="13" type="ORF">COCON_G00226180</name>
</gene>
<dbReference type="CDD" id="cd00637">
    <property type="entry name" value="7tm_classA_rhodopsin-like"/>
    <property type="match status" value="1"/>
</dbReference>
<evidence type="ECO:0000256" key="10">
    <source>
        <dbReference type="SAM" id="MobiDB-lite"/>
    </source>
</evidence>
<evidence type="ECO:0000256" key="3">
    <source>
        <dbReference type="ARBA" id="ARBA00022692"/>
    </source>
</evidence>
<reference evidence="13" key="1">
    <citation type="journal article" date="2023" name="Science">
        <title>Genome structures resolve the early diversification of teleost fishes.</title>
        <authorList>
            <person name="Parey E."/>
            <person name="Louis A."/>
            <person name="Montfort J."/>
            <person name="Bouchez O."/>
            <person name="Roques C."/>
            <person name="Iampietro C."/>
            <person name="Lluch J."/>
            <person name="Castinel A."/>
            <person name="Donnadieu C."/>
            <person name="Desvignes T."/>
            <person name="Floi Bucao C."/>
            <person name="Jouanno E."/>
            <person name="Wen M."/>
            <person name="Mejri S."/>
            <person name="Dirks R."/>
            <person name="Jansen H."/>
            <person name="Henkel C."/>
            <person name="Chen W.J."/>
            <person name="Zahm M."/>
            <person name="Cabau C."/>
            <person name="Klopp C."/>
            <person name="Thompson A.W."/>
            <person name="Robinson-Rechavi M."/>
            <person name="Braasch I."/>
            <person name="Lecointre G."/>
            <person name="Bobe J."/>
            <person name="Postlethwait J.H."/>
            <person name="Berthelot C."/>
            <person name="Roest Crollius H."/>
            <person name="Guiguen Y."/>
        </authorList>
    </citation>
    <scope>NUCLEOTIDE SEQUENCE</scope>
    <source>
        <strain evidence="13">Concon-B</strain>
    </source>
</reference>
<comment type="subcellular location">
    <subcellularLocation>
        <location evidence="1">Cell membrane</location>
        <topology evidence="1">Multi-pass membrane protein</topology>
    </subcellularLocation>
</comment>
<feature type="transmembrane region" description="Helical" evidence="11">
    <location>
        <begin position="196"/>
        <end position="220"/>
    </location>
</feature>
<evidence type="ECO:0000256" key="7">
    <source>
        <dbReference type="ARBA" id="ARBA00023170"/>
    </source>
</evidence>
<evidence type="ECO:0000259" key="12">
    <source>
        <dbReference type="PROSITE" id="PS50262"/>
    </source>
</evidence>
<comment type="caution">
    <text evidence="13">The sequence shown here is derived from an EMBL/GenBank/DDBJ whole genome shotgun (WGS) entry which is preliminary data.</text>
</comment>
<evidence type="ECO:0000256" key="9">
    <source>
        <dbReference type="RuleBase" id="RU000688"/>
    </source>
</evidence>
<dbReference type="PANTHER" id="PTHR22752">
    <property type="entry name" value="G PROTEIN-COUPLED RECEPTOR"/>
    <property type="match status" value="1"/>
</dbReference>
<organism evidence="13 14">
    <name type="scientific">Conger conger</name>
    <name type="common">Conger eel</name>
    <name type="synonym">Muraena conger</name>
    <dbReference type="NCBI Taxonomy" id="82655"/>
    <lineage>
        <taxon>Eukaryota</taxon>
        <taxon>Metazoa</taxon>
        <taxon>Chordata</taxon>
        <taxon>Craniata</taxon>
        <taxon>Vertebrata</taxon>
        <taxon>Euteleostomi</taxon>
        <taxon>Actinopterygii</taxon>
        <taxon>Neopterygii</taxon>
        <taxon>Teleostei</taxon>
        <taxon>Anguilliformes</taxon>
        <taxon>Congridae</taxon>
        <taxon>Conger</taxon>
    </lineage>
</organism>
<evidence type="ECO:0000256" key="4">
    <source>
        <dbReference type="ARBA" id="ARBA00022989"/>
    </source>
</evidence>
<dbReference type="PROSITE" id="PS50262">
    <property type="entry name" value="G_PROTEIN_RECEP_F1_2"/>
    <property type="match status" value="1"/>
</dbReference>
<name>A0A9Q1HNV0_CONCO</name>
<feature type="domain" description="G-protein coupled receptors family 1 profile" evidence="12">
    <location>
        <begin position="53"/>
        <end position="391"/>
    </location>
</feature>
<feature type="compositionally biased region" description="Pro residues" evidence="10">
    <location>
        <begin position="247"/>
        <end position="256"/>
    </location>
</feature>
<feature type="transmembrane region" description="Helical" evidence="11">
    <location>
        <begin position="110"/>
        <end position="133"/>
    </location>
</feature>
<evidence type="ECO:0000256" key="5">
    <source>
        <dbReference type="ARBA" id="ARBA00023040"/>
    </source>
</evidence>
<evidence type="ECO:0000256" key="8">
    <source>
        <dbReference type="ARBA" id="ARBA00023224"/>
    </source>
</evidence>
<evidence type="ECO:0000256" key="6">
    <source>
        <dbReference type="ARBA" id="ARBA00023136"/>
    </source>
</evidence>
<accession>A0A9Q1HNV0</accession>
<feature type="transmembrane region" description="Helical" evidence="11">
    <location>
        <begin position="334"/>
        <end position="355"/>
    </location>
</feature>
<protein>
    <recommendedName>
        <fullName evidence="12">G-protein coupled receptors family 1 profile domain-containing protein</fullName>
    </recommendedName>
</protein>
<dbReference type="PROSITE" id="PS00237">
    <property type="entry name" value="G_PROTEIN_RECEP_F1_1"/>
    <property type="match status" value="1"/>
</dbReference>
<feature type="transmembrane region" description="Helical" evidence="11">
    <location>
        <begin position="74"/>
        <end position="98"/>
    </location>
</feature>
<proteinExistence type="inferred from homology"/>
<evidence type="ECO:0000256" key="11">
    <source>
        <dbReference type="SAM" id="Phobius"/>
    </source>
</evidence>
<keyword evidence="5 9" id="KW-0297">G-protein coupled receptor</keyword>
<dbReference type="FunFam" id="1.20.1070.10:FF:000497">
    <property type="entry name" value="Predicted protein"/>
    <property type="match status" value="1"/>
</dbReference>
<evidence type="ECO:0000256" key="2">
    <source>
        <dbReference type="ARBA" id="ARBA00022475"/>
    </source>
</evidence>